<sequence length="77" mass="8804">LLGLLDLGGELMRYAINKVASDNRAPNDVAEFMRMLYAQYLFVGTLRDNNNNKDFQDKLRVLRTSLMKVGSYSCELI</sequence>
<keyword evidence="1" id="KW-0460">Magnesium</keyword>
<dbReference type="SUPFAM" id="SSF74784">
    <property type="entry name" value="Translin"/>
    <property type="match status" value="1"/>
</dbReference>
<feature type="binding site" evidence="1">
    <location>
        <position position="10"/>
    </location>
    <ligand>
        <name>Mg(2+)</name>
        <dbReference type="ChEBI" id="CHEBI:18420"/>
    </ligand>
</feature>
<proteinExistence type="predicted"/>
<organism evidence="2">
    <name type="scientific">Anisakis simplex</name>
    <name type="common">Herring worm</name>
    <dbReference type="NCBI Taxonomy" id="6269"/>
    <lineage>
        <taxon>Eukaryota</taxon>
        <taxon>Metazoa</taxon>
        <taxon>Ecdysozoa</taxon>
        <taxon>Nematoda</taxon>
        <taxon>Chromadorea</taxon>
        <taxon>Rhabditida</taxon>
        <taxon>Spirurina</taxon>
        <taxon>Ascaridomorpha</taxon>
        <taxon>Ascaridoidea</taxon>
        <taxon>Anisakidae</taxon>
        <taxon>Anisakis</taxon>
        <taxon>Anisakis simplex complex</taxon>
    </lineage>
</organism>
<evidence type="ECO:0000313" key="2">
    <source>
        <dbReference type="WBParaSite" id="ASIM_0000611101-mRNA-1"/>
    </source>
</evidence>
<dbReference type="AlphaFoldDB" id="A0A0M3JER5"/>
<dbReference type="WBParaSite" id="ASIM_0000611101-mRNA-1">
    <property type="protein sequence ID" value="ASIM_0000611101-mRNA-1"/>
    <property type="gene ID" value="ASIM_0000611101"/>
</dbReference>
<dbReference type="Pfam" id="PF01997">
    <property type="entry name" value="Translin"/>
    <property type="match status" value="1"/>
</dbReference>
<dbReference type="GO" id="GO:0043565">
    <property type="term" value="F:sequence-specific DNA binding"/>
    <property type="evidence" value="ECO:0007669"/>
    <property type="project" value="InterPro"/>
</dbReference>
<dbReference type="GO" id="GO:0046872">
    <property type="term" value="F:metal ion binding"/>
    <property type="evidence" value="ECO:0007669"/>
    <property type="project" value="UniProtKB-KW"/>
</dbReference>
<protein>
    <submittedName>
        <fullName evidence="2">TetR family transcriptional regulator</fullName>
    </submittedName>
</protein>
<dbReference type="Gene3D" id="1.20.58.200">
    <property type="entry name" value="Translin, domain 2"/>
    <property type="match status" value="1"/>
</dbReference>
<evidence type="ECO:0000256" key="1">
    <source>
        <dbReference type="PIRSR" id="PIRSR602848-1"/>
    </source>
</evidence>
<dbReference type="InterPro" id="IPR036081">
    <property type="entry name" value="Translin_sf"/>
</dbReference>
<dbReference type="InterPro" id="IPR016069">
    <property type="entry name" value="Translin_C"/>
</dbReference>
<dbReference type="InterPro" id="IPR002848">
    <property type="entry name" value="Translin_fam"/>
</dbReference>
<name>A0A0M3JER5_ANISI</name>
<reference evidence="2" key="1">
    <citation type="submission" date="2017-02" db="UniProtKB">
        <authorList>
            <consortium name="WormBaseParasite"/>
        </authorList>
    </citation>
    <scope>IDENTIFICATION</scope>
</reference>
<accession>A0A0M3JER5</accession>
<keyword evidence="1" id="KW-0479">Metal-binding</keyword>